<dbReference type="Proteomes" id="UP000264071">
    <property type="component" value="Unassembled WGS sequence"/>
</dbReference>
<dbReference type="Gene3D" id="3.90.226.10">
    <property type="entry name" value="2-enoyl-CoA Hydratase, Chain A, domain 1"/>
    <property type="match status" value="1"/>
</dbReference>
<dbReference type="PANTHER" id="PTHR43684">
    <property type="match status" value="1"/>
</dbReference>
<dbReference type="Pfam" id="PF00378">
    <property type="entry name" value="ECH_1"/>
    <property type="match status" value="1"/>
</dbReference>
<sequence length="271" mass="28682">MTNATDTADTRYSHLQVTTTDAGVRTIQLHRPERLNAVNPALAESLPRAMHDAAQDDAVRVVVITGAGRGFCAGLDLSEPVGLGDTRAERLDAYYWVGRWVQSITQCDKPVIAAINGAAAGAGFGLALACDLRLLSASATCTAGYVRRGLSPDAGVTWFLPRLIGQARAMDIVLTGRDITSQEAERIGLVSSVIPDADFSATVAQYAAALAAGPPVALALSKRLLLGSSDASLDAQLREELVHIKHCFASADVREALQAFREKRAPVFRGS</sequence>
<proteinExistence type="inferred from homology"/>
<comment type="similarity">
    <text evidence="1 2">Belongs to the enoyl-CoA hydratase/isomerase family.</text>
</comment>
<evidence type="ECO:0000256" key="2">
    <source>
        <dbReference type="RuleBase" id="RU003707"/>
    </source>
</evidence>
<evidence type="ECO:0000313" key="3">
    <source>
        <dbReference type="EMBL" id="HCT56348.1"/>
    </source>
</evidence>
<dbReference type="GO" id="GO:0003824">
    <property type="term" value="F:catalytic activity"/>
    <property type="evidence" value="ECO:0007669"/>
    <property type="project" value="InterPro"/>
</dbReference>
<accession>A0A3D4V6S0</accession>
<name>A0A3D4V6S0_9BACT</name>
<organism evidence="3 4">
    <name type="scientific">Gemmatimonas aurantiaca</name>
    <dbReference type="NCBI Taxonomy" id="173480"/>
    <lineage>
        <taxon>Bacteria</taxon>
        <taxon>Pseudomonadati</taxon>
        <taxon>Gemmatimonadota</taxon>
        <taxon>Gemmatimonadia</taxon>
        <taxon>Gemmatimonadales</taxon>
        <taxon>Gemmatimonadaceae</taxon>
        <taxon>Gemmatimonas</taxon>
    </lineage>
</organism>
<dbReference type="InterPro" id="IPR018376">
    <property type="entry name" value="Enoyl-CoA_hyd/isom_CS"/>
</dbReference>
<comment type="caution">
    <text evidence="3">The sequence shown here is derived from an EMBL/GenBank/DDBJ whole genome shotgun (WGS) entry which is preliminary data.</text>
</comment>
<dbReference type="InterPro" id="IPR051053">
    <property type="entry name" value="ECH/Chromodomain_protein"/>
</dbReference>
<dbReference type="InterPro" id="IPR001753">
    <property type="entry name" value="Enoyl-CoA_hydra/iso"/>
</dbReference>
<dbReference type="SUPFAM" id="SSF52096">
    <property type="entry name" value="ClpP/crotonase"/>
    <property type="match status" value="1"/>
</dbReference>
<dbReference type="PANTHER" id="PTHR43684:SF4">
    <property type="entry name" value="ENOYL-COA HYDRATASE_ISOMERASE FAMILY PROTEIN (AFU_ORTHOLOGUE AFUA_1G01890)"/>
    <property type="match status" value="1"/>
</dbReference>
<dbReference type="OMA" id="TMAYTRV"/>
<gene>
    <name evidence="3" type="ORF">DGD08_03955</name>
</gene>
<dbReference type="PROSITE" id="PS00166">
    <property type="entry name" value="ENOYL_COA_HYDRATASE"/>
    <property type="match status" value="1"/>
</dbReference>
<dbReference type="InterPro" id="IPR014748">
    <property type="entry name" value="Enoyl-CoA_hydra_C"/>
</dbReference>
<protein>
    <submittedName>
        <fullName evidence="3">Enoyl-CoA hydratase</fullName>
    </submittedName>
</protein>
<dbReference type="CDD" id="cd06558">
    <property type="entry name" value="crotonase-like"/>
    <property type="match status" value="1"/>
</dbReference>
<reference evidence="3 4" key="1">
    <citation type="journal article" date="2018" name="Nat. Biotechnol.">
        <title>A standardized bacterial taxonomy based on genome phylogeny substantially revises the tree of life.</title>
        <authorList>
            <person name="Parks D.H."/>
            <person name="Chuvochina M."/>
            <person name="Waite D.W."/>
            <person name="Rinke C."/>
            <person name="Skarshewski A."/>
            <person name="Chaumeil P.A."/>
            <person name="Hugenholtz P."/>
        </authorList>
    </citation>
    <scope>NUCLEOTIDE SEQUENCE [LARGE SCALE GENOMIC DNA]</scope>
    <source>
        <strain evidence="3">UBA8844</strain>
    </source>
</reference>
<dbReference type="Gene3D" id="1.10.12.10">
    <property type="entry name" value="Lyase 2-enoyl-coa Hydratase, Chain A, domain 2"/>
    <property type="match status" value="1"/>
</dbReference>
<evidence type="ECO:0000313" key="4">
    <source>
        <dbReference type="Proteomes" id="UP000264071"/>
    </source>
</evidence>
<dbReference type="AlphaFoldDB" id="A0A3D4V6S0"/>
<dbReference type="EMBL" id="DPIY01000005">
    <property type="protein sequence ID" value="HCT56348.1"/>
    <property type="molecule type" value="Genomic_DNA"/>
</dbReference>
<evidence type="ECO:0000256" key="1">
    <source>
        <dbReference type="ARBA" id="ARBA00005254"/>
    </source>
</evidence>
<dbReference type="InterPro" id="IPR029045">
    <property type="entry name" value="ClpP/crotonase-like_dom_sf"/>
</dbReference>